<accession>A0A125K7V2</accession>
<dbReference type="Gene3D" id="3.30.930.10">
    <property type="entry name" value="Bira Bifunctional Protein, Domain 2"/>
    <property type="match status" value="1"/>
</dbReference>
<dbReference type="PANTHER" id="PTHR22594:SF48">
    <property type="entry name" value="ASPARAGINYL-TRNA SYNTHETASE-RELATED PROTEIN (N-TRUNCATION)"/>
    <property type="match status" value="1"/>
</dbReference>
<dbReference type="PROSITE" id="PS50862">
    <property type="entry name" value="AA_TRNA_LIGASE_II"/>
    <property type="match status" value="1"/>
</dbReference>
<keyword evidence="1" id="KW-0436">Ligase</keyword>
<dbReference type="EMBL" id="LPLZ01000033">
    <property type="protein sequence ID" value="KWN18122.1"/>
    <property type="molecule type" value="Genomic_DNA"/>
</dbReference>
<dbReference type="SUPFAM" id="SSF55681">
    <property type="entry name" value="Class II aaRS and biotin synthetases"/>
    <property type="match status" value="1"/>
</dbReference>
<dbReference type="InterPro" id="IPR004364">
    <property type="entry name" value="Aa-tRNA-synt_II"/>
</dbReference>
<dbReference type="GO" id="GO:0004816">
    <property type="term" value="F:asparagine-tRNA ligase activity"/>
    <property type="evidence" value="ECO:0007669"/>
    <property type="project" value="TreeGrafter"/>
</dbReference>
<dbReference type="Pfam" id="PF00152">
    <property type="entry name" value="tRNA-synt_2"/>
    <property type="match status" value="1"/>
</dbReference>
<gene>
    <name evidence="7" type="ORF">WT83_11680</name>
</gene>
<evidence type="ECO:0000313" key="7">
    <source>
        <dbReference type="EMBL" id="KWN18122.1"/>
    </source>
</evidence>
<keyword evidence="5" id="KW-0030">Aminoacyl-tRNA synthetase</keyword>
<evidence type="ECO:0000256" key="3">
    <source>
        <dbReference type="ARBA" id="ARBA00022840"/>
    </source>
</evidence>
<keyword evidence="3" id="KW-0067">ATP-binding</keyword>
<evidence type="ECO:0000313" key="8">
    <source>
        <dbReference type="Proteomes" id="UP000068016"/>
    </source>
</evidence>
<evidence type="ECO:0000256" key="4">
    <source>
        <dbReference type="ARBA" id="ARBA00022917"/>
    </source>
</evidence>
<evidence type="ECO:0000256" key="5">
    <source>
        <dbReference type="ARBA" id="ARBA00023146"/>
    </source>
</evidence>
<name>A0A125K7V2_9BURK</name>
<evidence type="ECO:0000256" key="2">
    <source>
        <dbReference type="ARBA" id="ARBA00022741"/>
    </source>
</evidence>
<dbReference type="InterPro" id="IPR045864">
    <property type="entry name" value="aa-tRNA-synth_II/BPL/LPL"/>
</dbReference>
<organism evidence="7 8">
    <name type="scientific">Burkholderia territorii</name>
    <dbReference type="NCBI Taxonomy" id="1503055"/>
    <lineage>
        <taxon>Bacteria</taxon>
        <taxon>Pseudomonadati</taxon>
        <taxon>Pseudomonadota</taxon>
        <taxon>Betaproteobacteria</taxon>
        <taxon>Burkholderiales</taxon>
        <taxon>Burkholderiaceae</taxon>
        <taxon>Burkholderia</taxon>
        <taxon>Burkholderia cepacia complex</taxon>
    </lineage>
</organism>
<comment type="caution">
    <text evidence="7">The sequence shown here is derived from an EMBL/GenBank/DDBJ whole genome shotgun (WGS) entry which is preliminary data.</text>
</comment>
<dbReference type="GO" id="GO:0005524">
    <property type="term" value="F:ATP binding"/>
    <property type="evidence" value="ECO:0007669"/>
    <property type="project" value="UniProtKB-KW"/>
</dbReference>
<feature type="domain" description="Aminoacyl-transfer RNA synthetases class-II family profile" evidence="6">
    <location>
        <begin position="90"/>
        <end position="306"/>
    </location>
</feature>
<evidence type="ECO:0000256" key="1">
    <source>
        <dbReference type="ARBA" id="ARBA00022598"/>
    </source>
</evidence>
<protein>
    <recommendedName>
        <fullName evidence="6">Aminoacyl-transfer RNA synthetases class-II family profile domain-containing protein</fullName>
    </recommendedName>
</protein>
<dbReference type="NCBIfam" id="NF005054">
    <property type="entry name" value="PRK06462.1-4"/>
    <property type="match status" value="1"/>
</dbReference>
<dbReference type="GO" id="GO:0006421">
    <property type="term" value="P:asparaginyl-tRNA aminoacylation"/>
    <property type="evidence" value="ECO:0007669"/>
    <property type="project" value="TreeGrafter"/>
</dbReference>
<dbReference type="PANTHER" id="PTHR22594">
    <property type="entry name" value="ASPARTYL/LYSYL-TRNA SYNTHETASE"/>
    <property type="match status" value="1"/>
</dbReference>
<dbReference type="AlphaFoldDB" id="A0A125K7V2"/>
<reference evidence="7 8" key="1">
    <citation type="submission" date="2015-11" db="EMBL/GenBank/DDBJ databases">
        <title>Expanding the genomic diversity of Burkholderia species for the development of highly accurate diagnostics.</title>
        <authorList>
            <person name="Sahl J."/>
            <person name="Keim P."/>
            <person name="Wagner D."/>
        </authorList>
    </citation>
    <scope>NUCLEOTIDE SEQUENCE [LARGE SCALE GENOMIC DNA]</scope>
    <source>
        <strain evidence="7 8">MSMB793WGS</strain>
    </source>
</reference>
<dbReference type="Proteomes" id="UP000068016">
    <property type="component" value="Unassembled WGS sequence"/>
</dbReference>
<sequence>MENIENYFQSSQAPNVDSIATIRGRVLRSLQGHLLDNGFKQLMPVLMSPITDPLNHAVYPAEIQYEQRRLKLTASMIFHKQLALAARGHEKIFIVAPNIRLEKPEIKDSANHLLEFSQFDFEVRGATMHDAMAVVEGMVKHAIADVKTHCRAELDALGRTLPDFDEPFPIYRSDDLRAQYGDAFEKIMSEKASTPFFVTNYKREFYDRENPQQRGAYNNYDLIYPEGYGEALSGAEREFEHDQIVRRMNELDMDPAPYANYLAAARAGLLPSSAGGGLGIERFVKFLCGRRHIRDVSLFDRSVATDFVF</sequence>
<keyword evidence="2" id="KW-0547">Nucleotide-binding</keyword>
<proteinExistence type="predicted"/>
<dbReference type="InterPro" id="IPR006195">
    <property type="entry name" value="aa-tRNA-synth_II"/>
</dbReference>
<keyword evidence="4" id="KW-0648">Protein biosynthesis</keyword>
<dbReference type="RefSeq" id="WP_060346933.1">
    <property type="nucleotide sequence ID" value="NZ_LPLZ01000033.1"/>
</dbReference>
<evidence type="ECO:0000259" key="6">
    <source>
        <dbReference type="PROSITE" id="PS50862"/>
    </source>
</evidence>